<dbReference type="GO" id="GO:0015977">
    <property type="term" value="P:carbon fixation"/>
    <property type="evidence" value="ECO:0007669"/>
    <property type="project" value="InterPro"/>
</dbReference>
<accession>A0AAV4F062</accession>
<keyword evidence="2" id="KW-1185">Reference proteome</keyword>
<dbReference type="Proteomes" id="UP000762676">
    <property type="component" value="Unassembled WGS sequence"/>
</dbReference>
<reference evidence="1 2" key="1">
    <citation type="journal article" date="2021" name="Elife">
        <title>Chloroplast acquisition without the gene transfer in kleptoplastic sea slugs, Plakobranchus ocellatus.</title>
        <authorList>
            <person name="Maeda T."/>
            <person name="Takahashi S."/>
            <person name="Yoshida T."/>
            <person name="Shimamura S."/>
            <person name="Takaki Y."/>
            <person name="Nagai Y."/>
            <person name="Toyoda A."/>
            <person name="Suzuki Y."/>
            <person name="Arimoto A."/>
            <person name="Ishii H."/>
            <person name="Satoh N."/>
            <person name="Nishiyama T."/>
            <person name="Hasebe M."/>
            <person name="Maruyama T."/>
            <person name="Minagawa J."/>
            <person name="Obokata J."/>
            <person name="Shigenobu S."/>
        </authorList>
    </citation>
    <scope>NUCLEOTIDE SEQUENCE [LARGE SCALE GENOMIC DNA]</scope>
</reference>
<dbReference type="GO" id="GO:0006099">
    <property type="term" value="P:tricarboxylic acid cycle"/>
    <property type="evidence" value="ECO:0007669"/>
    <property type="project" value="InterPro"/>
</dbReference>
<evidence type="ECO:0000313" key="1">
    <source>
        <dbReference type="EMBL" id="GFR66743.1"/>
    </source>
</evidence>
<dbReference type="Pfam" id="PF00311">
    <property type="entry name" value="PEPcase"/>
    <property type="match status" value="2"/>
</dbReference>
<dbReference type="PANTHER" id="PTHR30523:SF6">
    <property type="entry name" value="PHOSPHOENOLPYRUVATE CARBOXYLASE"/>
    <property type="match status" value="1"/>
</dbReference>
<dbReference type="GO" id="GO:0005829">
    <property type="term" value="C:cytosol"/>
    <property type="evidence" value="ECO:0007669"/>
    <property type="project" value="TreeGrafter"/>
</dbReference>
<comment type="caution">
    <text evidence="1">The sequence shown here is derived from an EMBL/GenBank/DDBJ whole genome shotgun (WGS) entry which is preliminary data.</text>
</comment>
<dbReference type="InterPro" id="IPR021135">
    <property type="entry name" value="PEP_COase"/>
</dbReference>
<dbReference type="SUPFAM" id="SSF51621">
    <property type="entry name" value="Phosphoenolpyruvate/pyruvate domain"/>
    <property type="match status" value="1"/>
</dbReference>
<name>A0AAV4F062_9GAST</name>
<dbReference type="EMBL" id="BMAT01004028">
    <property type="protein sequence ID" value="GFR66743.1"/>
    <property type="molecule type" value="Genomic_DNA"/>
</dbReference>
<evidence type="ECO:0000313" key="2">
    <source>
        <dbReference type="Proteomes" id="UP000762676"/>
    </source>
</evidence>
<dbReference type="InterPro" id="IPR015813">
    <property type="entry name" value="Pyrv/PenolPyrv_kinase-like_dom"/>
</dbReference>
<sequence length="858" mass="98347">MNYRLQRFNEHVALKYNIYNSLFMTLPFEGVGKTGKLLPIFSSICQEGYDRGLNPSEIVNEFFENYLEKNTETSQIDSLFQFIRYIERQVVLFDAIEDASFSKVYNTGGVGTIHHLKDTAEERNTLPILRNVIKKFKIRIVLTAHPTQFYPGPVLGIITELGKSIERNNTLEIKKLLSQLGKTPFFNKKKPTPYDEAVNLVWYLENVFYHSISQIYDYVETHILSEDDKLDNNIVELGFWPGGDRDGNPFVTADITLKVAQRLKSTLIRNYYGDVRMIRRKLTFQDVYSIVERLDSKLYTSILNEGKNTLTLEYFQGELQKIRALLIEKHQSLYLEEIDSLINKTKLFGFYFASIDIRQDSRIHTATVEKILAYCHKKGMNTFPKRYGTLSFDEKEKLLTEICYNISPSDFDDEEVKGVLESIYAMKEIQKSNGEKGCSRYIISNNQNSVNVLEVFALLRFCDWEFPTVDIVPLFETIDDLELAYDTMHSLYGNPHYMEHLERRGNKQVIMLGFSDGTKDGGYLKANWSIYRAKEELSKTSKNYGVRVTFFDGRGGPPARGGGQTHQFYASLGSNIEKENVQLTVQGQTISSNFGTPVKGKYDLEQFLSAGIENTVFSTESNLSDTDRKTLSELAEISYQAYTKFKNHEKFVPYLETMGTVKYYGETNIGSRPSKRGNSEHLDFSALRAIPFVGSWSQLKQNVPGFFGLGTALNEFEKRGAFEKVKDLYGNSLFFKTLVENSMMSLAKSFFKLTAYMKEDPDFGEIWNIIHNEYILSKKLLLKLTGYSVLMENLPVGKASVQMREKIALPLLTIQQHALKRVKELEKLGETDEKQISIYKKIVTRSLFGNTNASRNSA</sequence>
<dbReference type="AlphaFoldDB" id="A0AAV4F062"/>
<protein>
    <submittedName>
        <fullName evidence="1">Phosphoenolpyruvate carboxylase</fullName>
    </submittedName>
</protein>
<dbReference type="GO" id="GO:0008964">
    <property type="term" value="F:phosphoenolpyruvate carboxylase activity"/>
    <property type="evidence" value="ECO:0007669"/>
    <property type="project" value="InterPro"/>
</dbReference>
<proteinExistence type="predicted"/>
<gene>
    <name evidence="1" type="ORF">ElyMa_001978400</name>
</gene>
<dbReference type="PANTHER" id="PTHR30523">
    <property type="entry name" value="PHOSPHOENOLPYRUVATE CARBOXYLASE"/>
    <property type="match status" value="1"/>
</dbReference>
<organism evidence="1 2">
    <name type="scientific">Elysia marginata</name>
    <dbReference type="NCBI Taxonomy" id="1093978"/>
    <lineage>
        <taxon>Eukaryota</taxon>
        <taxon>Metazoa</taxon>
        <taxon>Spiralia</taxon>
        <taxon>Lophotrochozoa</taxon>
        <taxon>Mollusca</taxon>
        <taxon>Gastropoda</taxon>
        <taxon>Heterobranchia</taxon>
        <taxon>Euthyneura</taxon>
        <taxon>Panpulmonata</taxon>
        <taxon>Sacoglossa</taxon>
        <taxon>Placobranchoidea</taxon>
        <taxon>Plakobranchidae</taxon>
        <taxon>Elysia</taxon>
    </lineage>
</organism>
<dbReference type="PRINTS" id="PR00150">
    <property type="entry name" value="PEPCARBXLASE"/>
</dbReference>